<dbReference type="CDD" id="cd09274">
    <property type="entry name" value="RNase_HI_RT_Ty3"/>
    <property type="match status" value="1"/>
</dbReference>
<evidence type="ECO:0000313" key="10">
    <source>
        <dbReference type="Proteomes" id="UP000198211"/>
    </source>
</evidence>
<feature type="domain" description="Integrase catalytic" evidence="8">
    <location>
        <begin position="624"/>
        <end position="793"/>
    </location>
</feature>
<dbReference type="Pfam" id="PF17917">
    <property type="entry name" value="RT_RNaseH"/>
    <property type="match status" value="1"/>
</dbReference>
<evidence type="ECO:0000259" key="8">
    <source>
        <dbReference type="PROSITE" id="PS50994"/>
    </source>
</evidence>
<dbReference type="FunFam" id="3.30.70.270:FF:000020">
    <property type="entry name" value="Transposon Tf2-6 polyprotein-like Protein"/>
    <property type="match status" value="1"/>
</dbReference>
<dbReference type="InterPro" id="IPR012337">
    <property type="entry name" value="RNaseH-like_sf"/>
</dbReference>
<dbReference type="PANTHER" id="PTHR37984">
    <property type="entry name" value="PROTEIN CBG26694"/>
    <property type="match status" value="1"/>
</dbReference>
<dbReference type="AlphaFoldDB" id="A0A225V6E3"/>
<name>A0A225V6E3_9STRA</name>
<dbReference type="InterPro" id="IPR001584">
    <property type="entry name" value="Integrase_cat-core"/>
</dbReference>
<feature type="compositionally biased region" description="Basic and acidic residues" evidence="7">
    <location>
        <begin position="491"/>
        <end position="500"/>
    </location>
</feature>
<feature type="region of interest" description="Disordered" evidence="7">
    <location>
        <begin position="486"/>
        <end position="572"/>
    </location>
</feature>
<feature type="region of interest" description="Disordered" evidence="7">
    <location>
        <begin position="434"/>
        <end position="471"/>
    </location>
</feature>
<feature type="region of interest" description="Disordered" evidence="7">
    <location>
        <begin position="241"/>
        <end position="271"/>
    </location>
</feature>
<keyword evidence="4" id="KW-0255">Endonuclease</keyword>
<evidence type="ECO:0000313" key="9">
    <source>
        <dbReference type="EMBL" id="OWZ00347.1"/>
    </source>
</evidence>
<dbReference type="InterPro" id="IPR036397">
    <property type="entry name" value="RNaseH_sf"/>
</dbReference>
<protein>
    <submittedName>
        <fullName evidence="9">Protease, Reverse transcriptase, ribonuclease H, integrase</fullName>
    </submittedName>
</protein>
<dbReference type="GO" id="GO:0004519">
    <property type="term" value="F:endonuclease activity"/>
    <property type="evidence" value="ECO:0007669"/>
    <property type="project" value="UniProtKB-KW"/>
</dbReference>
<keyword evidence="1" id="KW-0808">Transferase</keyword>
<keyword evidence="9" id="KW-0645">Protease</keyword>
<dbReference type="SUPFAM" id="SSF53098">
    <property type="entry name" value="Ribonuclease H-like"/>
    <property type="match status" value="1"/>
</dbReference>
<evidence type="ECO:0000256" key="1">
    <source>
        <dbReference type="ARBA" id="ARBA00022679"/>
    </source>
</evidence>
<dbReference type="EMBL" id="NBNE01007686">
    <property type="protein sequence ID" value="OWZ00347.1"/>
    <property type="molecule type" value="Genomic_DNA"/>
</dbReference>
<dbReference type="Proteomes" id="UP000198211">
    <property type="component" value="Unassembled WGS sequence"/>
</dbReference>
<comment type="caution">
    <text evidence="9">The sequence shown here is derived from an EMBL/GenBank/DDBJ whole genome shotgun (WGS) entry which is preliminary data.</text>
</comment>
<feature type="region of interest" description="Disordered" evidence="7">
    <location>
        <begin position="965"/>
        <end position="989"/>
    </location>
</feature>
<dbReference type="PROSITE" id="PS50994">
    <property type="entry name" value="INTEGRASE"/>
    <property type="match status" value="1"/>
</dbReference>
<reference evidence="10" key="1">
    <citation type="submission" date="2017-03" db="EMBL/GenBank/DDBJ databases">
        <title>Phytopthora megakarya and P. palmivora, two closely related causual agents of cacao black pod achieved similar genome size and gene model numbers by different mechanisms.</title>
        <authorList>
            <person name="Ali S."/>
            <person name="Shao J."/>
            <person name="Larry D.J."/>
            <person name="Kronmiller B."/>
            <person name="Shen D."/>
            <person name="Strem M.D."/>
            <person name="Melnick R.L."/>
            <person name="Guiltinan M.J."/>
            <person name="Tyler B.M."/>
            <person name="Meinhardt L.W."/>
            <person name="Bailey B.A."/>
        </authorList>
    </citation>
    <scope>NUCLEOTIDE SEQUENCE [LARGE SCALE GENOMIC DNA]</scope>
    <source>
        <strain evidence="10">zdho120</strain>
    </source>
</reference>
<feature type="compositionally biased region" description="Polar residues" evidence="7">
    <location>
        <begin position="451"/>
        <end position="468"/>
    </location>
</feature>
<dbReference type="GO" id="GO:0006508">
    <property type="term" value="P:proteolysis"/>
    <property type="evidence" value="ECO:0007669"/>
    <property type="project" value="UniProtKB-KW"/>
</dbReference>
<keyword evidence="6 9" id="KW-0695">RNA-directed DNA polymerase</keyword>
<dbReference type="GO" id="GO:0003964">
    <property type="term" value="F:RNA-directed DNA polymerase activity"/>
    <property type="evidence" value="ECO:0007669"/>
    <property type="project" value="UniProtKB-KW"/>
</dbReference>
<dbReference type="Gene3D" id="3.30.420.10">
    <property type="entry name" value="Ribonuclease H-like superfamily/Ribonuclease H"/>
    <property type="match status" value="1"/>
</dbReference>
<keyword evidence="3" id="KW-0540">Nuclease</keyword>
<dbReference type="GO" id="GO:0003676">
    <property type="term" value="F:nucleic acid binding"/>
    <property type="evidence" value="ECO:0007669"/>
    <property type="project" value="InterPro"/>
</dbReference>
<dbReference type="InterPro" id="IPR041373">
    <property type="entry name" value="RT_RNaseH"/>
</dbReference>
<keyword evidence="5" id="KW-0378">Hydrolase</keyword>
<dbReference type="InterPro" id="IPR043502">
    <property type="entry name" value="DNA/RNA_pol_sf"/>
</dbReference>
<dbReference type="Gene3D" id="3.30.70.270">
    <property type="match status" value="1"/>
</dbReference>
<proteinExistence type="predicted"/>
<dbReference type="PANTHER" id="PTHR37984:SF5">
    <property type="entry name" value="PROTEIN NYNRIN-LIKE"/>
    <property type="match status" value="1"/>
</dbReference>
<evidence type="ECO:0000256" key="2">
    <source>
        <dbReference type="ARBA" id="ARBA00022695"/>
    </source>
</evidence>
<keyword evidence="10" id="KW-1185">Reference proteome</keyword>
<feature type="compositionally biased region" description="Basic and acidic residues" evidence="7">
    <location>
        <begin position="243"/>
        <end position="265"/>
    </location>
</feature>
<organism evidence="9 10">
    <name type="scientific">Phytophthora megakarya</name>
    <dbReference type="NCBI Taxonomy" id="4795"/>
    <lineage>
        <taxon>Eukaryota</taxon>
        <taxon>Sar</taxon>
        <taxon>Stramenopiles</taxon>
        <taxon>Oomycota</taxon>
        <taxon>Peronosporomycetes</taxon>
        <taxon>Peronosporales</taxon>
        <taxon>Peronosporaceae</taxon>
        <taxon>Phytophthora</taxon>
    </lineage>
</organism>
<evidence type="ECO:0000256" key="6">
    <source>
        <dbReference type="ARBA" id="ARBA00022918"/>
    </source>
</evidence>
<feature type="compositionally biased region" description="Acidic residues" evidence="7">
    <location>
        <begin position="539"/>
        <end position="552"/>
    </location>
</feature>
<evidence type="ECO:0000256" key="4">
    <source>
        <dbReference type="ARBA" id="ARBA00022759"/>
    </source>
</evidence>
<dbReference type="GO" id="GO:0015074">
    <property type="term" value="P:DNA integration"/>
    <property type="evidence" value="ECO:0007669"/>
    <property type="project" value="InterPro"/>
</dbReference>
<dbReference type="OrthoDB" id="115141at2759"/>
<gene>
    <name evidence="9" type="ORF">PHMEG_00028478</name>
</gene>
<accession>A0A225V6E3</accession>
<dbReference type="InterPro" id="IPR043128">
    <property type="entry name" value="Rev_trsase/Diguanyl_cyclase"/>
</dbReference>
<keyword evidence="2" id="KW-0548">Nucleotidyltransferase</keyword>
<dbReference type="FunFam" id="3.10.20.370:FF:000001">
    <property type="entry name" value="Retrovirus-related Pol polyprotein from transposon 17.6-like protein"/>
    <property type="match status" value="1"/>
</dbReference>
<evidence type="ECO:0000256" key="7">
    <source>
        <dbReference type="SAM" id="MobiDB-lite"/>
    </source>
</evidence>
<dbReference type="GO" id="GO:0008233">
    <property type="term" value="F:peptidase activity"/>
    <property type="evidence" value="ECO:0007669"/>
    <property type="project" value="UniProtKB-KW"/>
</dbReference>
<evidence type="ECO:0000256" key="3">
    <source>
        <dbReference type="ARBA" id="ARBA00022722"/>
    </source>
</evidence>
<dbReference type="SUPFAM" id="SSF56672">
    <property type="entry name" value="DNA/RNA polymerases"/>
    <property type="match status" value="1"/>
</dbReference>
<evidence type="ECO:0000256" key="5">
    <source>
        <dbReference type="ARBA" id="ARBA00022801"/>
    </source>
</evidence>
<dbReference type="InterPro" id="IPR050951">
    <property type="entry name" value="Retrovirus_Pol_polyprotein"/>
</dbReference>
<sequence>MEYLGHELSCEGVRPLERLVTAVKDFPTPTDAVEVKRFVHLAGYYRRFVAGFGSVMAPLSRLLRKKVHWEWGDEQKAAFDKVKAVLTSKPLLVYPDFRLPFTLVTDASKVGLGACLMQNQGNGPQPVSYASKVASETEAKYGITELECLAVVWAIKLYRPYLYGRRFTIVTDHSALKWLMTSPNLAGKLHRWALTLQELDFEVQYRPGSTNVVADALSRAPVMATVRAAVGRRRRRRRAICASERKARPADANDTGERASRDGTDRLASSDVAVDVGGSTSHEEDEDEAVHSLADVRSSEDDAAVATCREVVNDTTDDDSAVFGVNGGNGKFGVITDDEDVGTSDMATVTTGENSSVANGMDTATYLEAVTTATDDQSSDVVTLVEDLTYEATTVARGTVSPVSGLAATTENSIGGRRRRQERETKRVTFAVPEDGEAFDSGGGRAERQRQSSGTVHTINGSVATTATKRQRMTAECATQRTFNSAATKARNSERRDAAARRQAMVSHGGRRHQITRSEALRNTPEESTEVRATHVEASPDEDQSEEVEDADPANRKWATPRPAAPERTNSGVNVAVTETERLRAVSAAREAAATPTLQLTDDDIASAQKKSRMVQRLLDTKEYRGQPHLRRHTTQCGLGIYGLLIRPLPATDGVNRFVVAAVEYVTRYAVAVTVKQHTAGNVAAFLMRNVVLRFGPFRELLTDGAPELTGKVIEELVDLLQAHQKNPVPYRPQMVRLVERFNRTWKDMVATFIQDGEQRDWDQWVDFAVYAYNSGRHSTVALTPNELMMGRRLRSPNELLRATGQEEAGDLSAYHQKLVTTLERSHAAAEHARKREQQRQANHYNRRVRNKRTFEAGDKVWMFKPPQGPEASKLVHQWMGPLWVVESGGYDNFLLEREDTEELERVIAHVSFLVSYNSPAEFLRDTAADIITDLEEEDAFGDVEPETTTEAASGTTTVAVRATTATRGKKRSRAAVGNESEPEPSDERVVELRRRRRRNAAGQYVLEFEVRPVQHDEPGSRYGTEGGRRWLSMREYERLFRLGGVVEDFNDGEVV</sequence>